<evidence type="ECO:0000313" key="2">
    <source>
        <dbReference type="EMBL" id="MBV2360054.1"/>
    </source>
</evidence>
<reference evidence="2" key="1">
    <citation type="submission" date="2021-06" db="EMBL/GenBank/DDBJ databases">
        <title>Thalassococcus sp. CAU 1522 isolated from sea sand, Republic of Korea.</title>
        <authorList>
            <person name="Kim W."/>
        </authorList>
    </citation>
    <scope>NUCLEOTIDE SEQUENCE</scope>
    <source>
        <strain evidence="2">CAU 1522</strain>
    </source>
</reference>
<dbReference type="RefSeq" id="WP_217777828.1">
    <property type="nucleotide sequence ID" value="NZ_JAHRWL010000001.1"/>
</dbReference>
<organism evidence="2 3">
    <name type="scientific">Thalassococcus arenae</name>
    <dbReference type="NCBI Taxonomy" id="2851652"/>
    <lineage>
        <taxon>Bacteria</taxon>
        <taxon>Pseudomonadati</taxon>
        <taxon>Pseudomonadota</taxon>
        <taxon>Alphaproteobacteria</taxon>
        <taxon>Rhodobacterales</taxon>
        <taxon>Roseobacteraceae</taxon>
        <taxon>Thalassococcus</taxon>
    </lineage>
</organism>
<dbReference type="Proteomes" id="UP001166293">
    <property type="component" value="Unassembled WGS sequence"/>
</dbReference>
<dbReference type="InterPro" id="IPR052519">
    <property type="entry name" value="Euk-type_GlcNAc_Kinase"/>
</dbReference>
<feature type="domain" description="ATPase BadF/BadG/BcrA/BcrD type" evidence="1">
    <location>
        <begin position="6"/>
        <end position="250"/>
    </location>
</feature>
<dbReference type="EMBL" id="JAHRWL010000001">
    <property type="protein sequence ID" value="MBV2360054.1"/>
    <property type="molecule type" value="Genomic_DNA"/>
</dbReference>
<protein>
    <submittedName>
        <fullName evidence="2">ATPase</fullName>
    </submittedName>
</protein>
<evidence type="ECO:0000313" key="3">
    <source>
        <dbReference type="Proteomes" id="UP001166293"/>
    </source>
</evidence>
<dbReference type="PANTHER" id="PTHR43190:SF3">
    <property type="entry name" value="N-ACETYL-D-GLUCOSAMINE KINASE"/>
    <property type="match status" value="1"/>
</dbReference>
<dbReference type="Pfam" id="PF01869">
    <property type="entry name" value="BcrAD_BadFG"/>
    <property type="match status" value="1"/>
</dbReference>
<comment type="caution">
    <text evidence="2">The sequence shown here is derived from an EMBL/GenBank/DDBJ whole genome shotgun (WGS) entry which is preliminary data.</text>
</comment>
<dbReference type="PANTHER" id="PTHR43190">
    <property type="entry name" value="N-ACETYL-D-GLUCOSAMINE KINASE"/>
    <property type="match status" value="1"/>
</dbReference>
<keyword evidence="3" id="KW-1185">Reference proteome</keyword>
<name>A0ABS6N8X2_9RHOB</name>
<gene>
    <name evidence="2" type="ORF">KUH32_09735</name>
</gene>
<proteinExistence type="predicted"/>
<dbReference type="CDD" id="cd24082">
    <property type="entry name" value="ASKHA_NBD_GspK-like"/>
    <property type="match status" value="1"/>
</dbReference>
<accession>A0ABS6N8X2</accession>
<sequence length="287" mass="28532">MSGLLVGIDGGGTLCRAALQWNGGRAEVAVPGANAFSDPDGCIQAINAALGALAEKAAVDVAGLAGAPAYLALAGVTGPEIAERIAARLPLRRAVIEEDRRAALAGALNGADGAVAVCGTGSFVAFQQGGTVRFAGGYGLMLGDEASGAWLGRAAVSAVLAARDGIGPATALTEALQDSVGDSAALLDLGRSATPRDFGALAPRVTQAAGTGDKVALRLMQQGAGYIADCVMALGWRPGLRLCLAGGVGPRFALYLPELLREAVSPPDGTALDGALSLARQMAEAAE</sequence>
<evidence type="ECO:0000259" key="1">
    <source>
        <dbReference type="Pfam" id="PF01869"/>
    </source>
</evidence>
<dbReference type="InterPro" id="IPR002731">
    <property type="entry name" value="ATPase_BadF"/>
</dbReference>